<proteinExistence type="inferred from homology"/>
<dbReference type="InterPro" id="IPR024934">
    <property type="entry name" value="Rubredoxin-like_dom"/>
</dbReference>
<dbReference type="PANTHER" id="PTHR11062">
    <property type="entry name" value="EXOSTOSIN HEPARAN SULFATE GLYCOSYLTRANSFERASE -RELATED"/>
    <property type="match status" value="1"/>
</dbReference>
<keyword evidence="7" id="KW-0472">Membrane</keyword>
<sequence length="577" mass="65010">MEIWGWVFIGILFLADFVVKIEPFKLGRSQPTERISGSAGDVLEDNPVGRLKVFVYELPSKYNKKILQKDPRCLNHMFAAEIYMHRFLLSSPVRTLNPEEADWFYTPVYTTCDLTPNGLPLPFKSPRMMRSAIQLISSNWPYWNRTEGADHFFLVPHDFGACFHYQEEKAIERGILPLLQRATLVQTFGQRNHVCLKEGSITIPPYAPPQKMQTHLIPDKTPRSIFVYFRGLFYDVGNDPEGGYYARGARAAVWENFKDNPLFDISTEHPTTYYEDMQRAVFCLCPLGWAPWSPRLVEAVIFGCIPVIIADDIVLPFADAIPWEEIGVFVDEKDVPNLDTILTSIPPEVILRKQRLLANPSMKQAMLFPQPAQPGDAFHQVLNGLARKLPHDKSVYLKPGERGSSSKTTQMALQAPTISIKPSNSPLAPTPNAGLRPPSDRFALKSSFFSPSLHLLLPSPHQRLPTNTASPAPKFSMRVASKQAYICRDCGYIYNERTPFEKVSDSYFCPVCGAPKRRFKPYQPAVTKNANDTDVRKARKEQIKRDEAVGKALPIAIVVGIAVLAGLYFYLNSTISG</sequence>
<evidence type="ECO:0000313" key="10">
    <source>
        <dbReference type="EMBL" id="KHG03625.1"/>
    </source>
</evidence>
<evidence type="ECO:0000256" key="3">
    <source>
        <dbReference type="ARBA" id="ARBA00022676"/>
    </source>
</evidence>
<evidence type="ECO:0000256" key="4">
    <source>
        <dbReference type="ARBA" id="ARBA00022968"/>
    </source>
</evidence>
<evidence type="ECO:0000256" key="6">
    <source>
        <dbReference type="SAM" id="MobiDB-lite"/>
    </source>
</evidence>
<dbReference type="CDD" id="cd00350">
    <property type="entry name" value="rubredoxin_like"/>
    <property type="match status" value="1"/>
</dbReference>
<evidence type="ECO:0000256" key="5">
    <source>
        <dbReference type="ARBA" id="ARBA00023034"/>
    </source>
</evidence>
<accession>A0A0B0MS74</accession>
<dbReference type="InterPro" id="IPR040911">
    <property type="entry name" value="Exostosin_GT47"/>
</dbReference>
<comment type="caution">
    <text evidence="10">The sequence shown here is derived from an EMBL/GenBank/DDBJ whole genome shotgun (WGS) entry which is preliminary data.</text>
</comment>
<dbReference type="SUPFAM" id="SSF57802">
    <property type="entry name" value="Rubredoxin-like"/>
    <property type="match status" value="1"/>
</dbReference>
<comment type="similarity">
    <text evidence="2">Belongs to the glycosyltransferase 47 family.</text>
</comment>
<reference evidence="11" key="1">
    <citation type="submission" date="2014-09" db="EMBL/GenBank/DDBJ databases">
        <authorList>
            <person name="Mudge J."/>
            <person name="Ramaraj T."/>
            <person name="Lindquist I.E."/>
            <person name="Bharti A.K."/>
            <person name="Sundararajan A."/>
            <person name="Cameron C.T."/>
            <person name="Woodward J.E."/>
            <person name="May G.D."/>
            <person name="Brubaker C."/>
            <person name="Broadhvest J."/>
            <person name="Wilkins T.A."/>
        </authorList>
    </citation>
    <scope>NUCLEOTIDE SEQUENCE</scope>
    <source>
        <strain evidence="11">cv. AKA8401</strain>
    </source>
</reference>
<dbReference type="AlphaFoldDB" id="A0A0B0MS74"/>
<feature type="compositionally biased region" description="Polar residues" evidence="6">
    <location>
        <begin position="416"/>
        <end position="427"/>
    </location>
</feature>
<feature type="chain" id="PRO_5002058406" evidence="8">
    <location>
        <begin position="24"/>
        <end position="577"/>
    </location>
</feature>
<dbReference type="GO" id="GO:0080116">
    <property type="term" value="F:glucuronoxylan glucuronosyltransferase activity"/>
    <property type="evidence" value="ECO:0007669"/>
    <property type="project" value="TreeGrafter"/>
</dbReference>
<dbReference type="Proteomes" id="UP000032142">
    <property type="component" value="Unassembled WGS sequence"/>
</dbReference>
<keyword evidence="7" id="KW-0812">Transmembrane</keyword>
<evidence type="ECO:0000256" key="7">
    <source>
        <dbReference type="SAM" id="Phobius"/>
    </source>
</evidence>
<dbReference type="GO" id="GO:0010417">
    <property type="term" value="P:glucuronoxylan biosynthetic process"/>
    <property type="evidence" value="ECO:0007669"/>
    <property type="project" value="TreeGrafter"/>
</dbReference>
<gene>
    <name evidence="10" type="ORF">F383_27204</name>
</gene>
<feature type="signal peptide" evidence="8">
    <location>
        <begin position="1"/>
        <end position="23"/>
    </location>
</feature>
<name>A0A0B0MS74_GOSAR</name>
<keyword evidence="4" id="KW-0735">Signal-anchor</keyword>
<protein>
    <submittedName>
        <fullName evidence="10">Putative beta-1,4-xylosyltransferase IRX10L</fullName>
    </submittedName>
</protein>
<keyword evidence="8" id="KW-0732">Signal</keyword>
<keyword evidence="5" id="KW-0333">Golgi apparatus</keyword>
<dbReference type="PANTHER" id="PTHR11062:SF200">
    <property type="entry name" value="BETA-1,4-XYLOSYLTRANSFERASE IRX10L-RELATED"/>
    <property type="match status" value="1"/>
</dbReference>
<dbReference type="Pfam" id="PF03016">
    <property type="entry name" value="Exostosin_GT47"/>
    <property type="match status" value="1"/>
</dbReference>
<dbReference type="InterPro" id="IPR004263">
    <property type="entry name" value="Exostosin"/>
</dbReference>
<evidence type="ECO:0000256" key="1">
    <source>
        <dbReference type="ARBA" id="ARBA00004323"/>
    </source>
</evidence>
<dbReference type="EMBL" id="JRRC01372230">
    <property type="protein sequence ID" value="KHG03625.1"/>
    <property type="molecule type" value="Genomic_DNA"/>
</dbReference>
<comment type="subcellular location">
    <subcellularLocation>
        <location evidence="1">Golgi apparatus membrane</location>
        <topology evidence="1">Single-pass type II membrane protein</topology>
    </subcellularLocation>
</comment>
<dbReference type="GO" id="GO:0009834">
    <property type="term" value="P:plant-type secondary cell wall biogenesis"/>
    <property type="evidence" value="ECO:0007669"/>
    <property type="project" value="TreeGrafter"/>
</dbReference>
<dbReference type="GO" id="GO:0047517">
    <property type="term" value="F:1,4-beta-D-xylan synthase activity"/>
    <property type="evidence" value="ECO:0007669"/>
    <property type="project" value="TreeGrafter"/>
</dbReference>
<evidence type="ECO:0000256" key="8">
    <source>
        <dbReference type="SAM" id="SignalP"/>
    </source>
</evidence>
<keyword evidence="7" id="KW-1133">Transmembrane helix</keyword>
<organism evidence="10 11">
    <name type="scientific">Gossypium arboreum</name>
    <name type="common">Tree cotton</name>
    <name type="synonym">Gossypium nanking</name>
    <dbReference type="NCBI Taxonomy" id="29729"/>
    <lineage>
        <taxon>Eukaryota</taxon>
        <taxon>Viridiplantae</taxon>
        <taxon>Streptophyta</taxon>
        <taxon>Embryophyta</taxon>
        <taxon>Tracheophyta</taxon>
        <taxon>Spermatophyta</taxon>
        <taxon>Magnoliopsida</taxon>
        <taxon>eudicotyledons</taxon>
        <taxon>Gunneridae</taxon>
        <taxon>Pentapetalae</taxon>
        <taxon>rosids</taxon>
        <taxon>malvids</taxon>
        <taxon>Malvales</taxon>
        <taxon>Malvaceae</taxon>
        <taxon>Malvoideae</taxon>
        <taxon>Gossypium</taxon>
    </lineage>
</organism>
<keyword evidence="3" id="KW-0328">Glycosyltransferase</keyword>
<keyword evidence="10" id="KW-0808">Transferase</keyword>
<dbReference type="GO" id="GO:0000139">
    <property type="term" value="C:Golgi membrane"/>
    <property type="evidence" value="ECO:0007669"/>
    <property type="project" value="UniProtKB-SubCell"/>
</dbReference>
<dbReference type="Gene3D" id="2.20.28.10">
    <property type="match status" value="1"/>
</dbReference>
<evidence type="ECO:0000259" key="9">
    <source>
        <dbReference type="PROSITE" id="PS50903"/>
    </source>
</evidence>
<feature type="domain" description="Rubredoxin-like" evidence="9">
    <location>
        <begin position="482"/>
        <end position="522"/>
    </location>
</feature>
<dbReference type="PROSITE" id="PS50903">
    <property type="entry name" value="RUBREDOXIN_LIKE"/>
    <property type="match status" value="1"/>
</dbReference>
<evidence type="ECO:0000256" key="2">
    <source>
        <dbReference type="ARBA" id="ARBA00010271"/>
    </source>
</evidence>
<keyword evidence="11" id="KW-1185">Reference proteome</keyword>
<feature type="region of interest" description="Disordered" evidence="6">
    <location>
        <begin position="416"/>
        <end position="436"/>
    </location>
</feature>
<dbReference type="GO" id="GO:0005506">
    <property type="term" value="F:iron ion binding"/>
    <property type="evidence" value="ECO:0007669"/>
    <property type="project" value="InterPro"/>
</dbReference>
<feature type="transmembrane region" description="Helical" evidence="7">
    <location>
        <begin position="552"/>
        <end position="571"/>
    </location>
</feature>
<evidence type="ECO:0000313" key="11">
    <source>
        <dbReference type="Proteomes" id="UP000032142"/>
    </source>
</evidence>